<sequence>MRRLPPGPQTSSPYRRLPYTIGGTYNSGEGHKLFLRSSGLPWVGIGGIRVKLQTEVPRKEEMETRYQVGDFL</sequence>
<evidence type="ECO:0000313" key="2">
    <source>
        <dbReference type="Proteomes" id="UP001066276"/>
    </source>
</evidence>
<dbReference type="EMBL" id="JANPWB010000008">
    <property type="protein sequence ID" value="KAJ1162878.1"/>
    <property type="molecule type" value="Genomic_DNA"/>
</dbReference>
<reference evidence="1" key="1">
    <citation type="journal article" date="2022" name="bioRxiv">
        <title>Sequencing and chromosome-scale assembly of the giantPleurodeles waltlgenome.</title>
        <authorList>
            <person name="Brown T."/>
            <person name="Elewa A."/>
            <person name="Iarovenko S."/>
            <person name="Subramanian E."/>
            <person name="Araus A.J."/>
            <person name="Petzold A."/>
            <person name="Susuki M."/>
            <person name="Suzuki K.-i.T."/>
            <person name="Hayashi T."/>
            <person name="Toyoda A."/>
            <person name="Oliveira C."/>
            <person name="Osipova E."/>
            <person name="Leigh N.D."/>
            <person name="Simon A."/>
            <person name="Yun M.H."/>
        </authorList>
    </citation>
    <scope>NUCLEOTIDE SEQUENCE</scope>
    <source>
        <strain evidence="1">20211129_DDA</strain>
        <tissue evidence="1">Liver</tissue>
    </source>
</reference>
<dbReference type="AlphaFoldDB" id="A0AAV7SFF8"/>
<protein>
    <submittedName>
        <fullName evidence="1">Uncharacterized protein</fullName>
    </submittedName>
</protein>
<dbReference type="Proteomes" id="UP001066276">
    <property type="component" value="Chromosome 4_2"/>
</dbReference>
<organism evidence="1 2">
    <name type="scientific">Pleurodeles waltl</name>
    <name type="common">Iberian ribbed newt</name>
    <dbReference type="NCBI Taxonomy" id="8319"/>
    <lineage>
        <taxon>Eukaryota</taxon>
        <taxon>Metazoa</taxon>
        <taxon>Chordata</taxon>
        <taxon>Craniata</taxon>
        <taxon>Vertebrata</taxon>
        <taxon>Euteleostomi</taxon>
        <taxon>Amphibia</taxon>
        <taxon>Batrachia</taxon>
        <taxon>Caudata</taxon>
        <taxon>Salamandroidea</taxon>
        <taxon>Salamandridae</taxon>
        <taxon>Pleurodelinae</taxon>
        <taxon>Pleurodeles</taxon>
    </lineage>
</organism>
<accession>A0AAV7SFF8</accession>
<gene>
    <name evidence="1" type="ORF">NDU88_003343</name>
</gene>
<comment type="caution">
    <text evidence="1">The sequence shown here is derived from an EMBL/GenBank/DDBJ whole genome shotgun (WGS) entry which is preliminary data.</text>
</comment>
<evidence type="ECO:0000313" key="1">
    <source>
        <dbReference type="EMBL" id="KAJ1162878.1"/>
    </source>
</evidence>
<name>A0AAV7SFF8_PLEWA</name>
<keyword evidence="2" id="KW-1185">Reference proteome</keyword>
<proteinExistence type="predicted"/>